<reference evidence="1" key="2">
    <citation type="submission" date="2017-07" db="EMBL/GenBank/DDBJ databases">
        <title>WGS assembly of Populus trichocarpa.</title>
        <authorList>
            <person name="Tuskan G."/>
            <person name="Difazio S."/>
            <person name="Jansson S."/>
            <person name="Bohlmann J."/>
            <person name="Grigoriev I."/>
            <person name="Hellsten U."/>
            <person name="Putnam N."/>
            <person name="Ralph S."/>
            <person name="Rombauts S."/>
            <person name="Salamov A."/>
            <person name="Schein J."/>
            <person name="Sterck L."/>
            <person name="Aerts A."/>
            <person name="Bhalerao R."/>
            <person name="Bhalerao R."/>
            <person name="Blaudez D."/>
            <person name="Boerjan W."/>
            <person name="Brun A."/>
            <person name="Brunner A."/>
            <person name="Busov V."/>
            <person name="Campbell M."/>
            <person name="Carlson J."/>
            <person name="Chalot M."/>
            <person name="Chapman J."/>
            <person name="Chen G."/>
            <person name="Cooper D."/>
            <person name="Coutinho P."/>
            <person name="Couturier J."/>
            <person name="Covert S."/>
            <person name="Cronk Q."/>
            <person name="Cunningham R."/>
            <person name="Davis J."/>
            <person name="Degroeve S."/>
            <person name="Dejardin A."/>
            <person name="Depamphilis C."/>
            <person name="Detter J."/>
            <person name="Dirks B."/>
            <person name="Dubchak I."/>
            <person name="Duplessis S."/>
            <person name="Ehlting J."/>
            <person name="Ellis B."/>
            <person name="Gendler K."/>
            <person name="Goodstein D."/>
            <person name="Gribskov M."/>
            <person name="Grimwood J."/>
            <person name="Groover A."/>
            <person name="Gunter L."/>
            <person name="Hamberger B."/>
            <person name="Heinze B."/>
            <person name="Helariutta Y."/>
            <person name="Henrissat B."/>
            <person name="Holligan D."/>
            <person name="Holt R."/>
            <person name="Huang W."/>
            <person name="Islam-Faridi N."/>
            <person name="Jones S."/>
            <person name="Jones-Rhoades M."/>
            <person name="Jorgensen R."/>
            <person name="Joshi C."/>
            <person name="Kangasjarvi J."/>
            <person name="Karlsson J."/>
            <person name="Kelleher C."/>
            <person name="Kirkpatrick R."/>
            <person name="Kirst M."/>
            <person name="Kohler A."/>
            <person name="Kalluri U."/>
            <person name="Larimer F."/>
            <person name="Leebens-Mack J."/>
            <person name="Leple J."/>
            <person name="Locascio P."/>
            <person name="Lou Y."/>
            <person name="Lucas S."/>
            <person name="Martin F."/>
            <person name="Montanini B."/>
            <person name="Napoli C."/>
            <person name="Nelson D."/>
            <person name="Nelson C."/>
            <person name="Nieminen K."/>
            <person name="Nilsson O."/>
            <person name="Pereda V."/>
            <person name="Peter G."/>
            <person name="Philippe R."/>
            <person name="Pilate G."/>
            <person name="Poliakov A."/>
            <person name="Razumovskaya J."/>
            <person name="Richardson P."/>
            <person name="Rinaldi C."/>
            <person name="Ritland K."/>
            <person name="Rouze P."/>
            <person name="Ryaboy D."/>
            <person name="Schmutz J."/>
            <person name="Schrader J."/>
            <person name="Segerman B."/>
            <person name="Shin H."/>
            <person name="Siddiqui A."/>
            <person name="Sterky F."/>
            <person name="Terry A."/>
            <person name="Tsai C."/>
            <person name="Uberbacher E."/>
            <person name="Unneberg P."/>
            <person name="Vahala J."/>
            <person name="Wall K."/>
            <person name="Wessler S."/>
            <person name="Yang G."/>
            <person name="Yin T."/>
            <person name="Douglas C."/>
            <person name="Marra M."/>
            <person name="Sandberg G."/>
            <person name="Van De Peer Y."/>
            <person name="Rokhsar D."/>
        </authorList>
    </citation>
    <scope>NUCLEOTIDE SEQUENCE</scope>
    <source>
        <strain evidence="1">Nisqually-1</strain>
    </source>
</reference>
<dbReference type="InParanoid" id="A0A2K1QFC4"/>
<reference evidence="1" key="1">
    <citation type="journal article" date="2006" name="Science">
        <title>The genome of black cottonwood, Populus trichocarpa (Torr. &amp; Gray).</title>
        <authorList>
            <person name="Tuskan G.A."/>
            <person name="Difazio S."/>
            <person name="Jansson S."/>
            <person name="Bohlmann J."/>
            <person name="Grigoriev I."/>
            <person name="Hellsten U."/>
            <person name="Putnam N."/>
            <person name="Ralph S."/>
            <person name="Rombauts S."/>
            <person name="Salamov A."/>
            <person name="Schein J."/>
            <person name="Sterck L."/>
            <person name="Aerts A."/>
            <person name="Bhalerao R.R."/>
            <person name="Bhalerao R.P."/>
            <person name="Blaudez D."/>
            <person name="Boerjan W."/>
            <person name="Brun A."/>
            <person name="Brunner A."/>
            <person name="Busov V."/>
            <person name="Campbell M."/>
            <person name="Carlson J."/>
            <person name="Chalot M."/>
            <person name="Chapman J."/>
            <person name="Chen G.L."/>
            <person name="Cooper D."/>
            <person name="Coutinho P.M."/>
            <person name="Couturier J."/>
            <person name="Covert S."/>
            <person name="Cronk Q."/>
            <person name="Cunningham R."/>
            <person name="Davis J."/>
            <person name="Degroeve S."/>
            <person name="Dejardin A."/>
            <person name="Depamphilis C."/>
            <person name="Detter J."/>
            <person name="Dirks B."/>
            <person name="Dubchak I."/>
            <person name="Duplessis S."/>
            <person name="Ehlting J."/>
            <person name="Ellis B."/>
            <person name="Gendler K."/>
            <person name="Goodstein D."/>
            <person name="Gribskov M."/>
            <person name="Grimwood J."/>
            <person name="Groover A."/>
            <person name="Gunter L."/>
            <person name="Hamberger B."/>
            <person name="Heinze B."/>
            <person name="Helariutta Y."/>
            <person name="Henrissat B."/>
            <person name="Holligan D."/>
            <person name="Holt R."/>
            <person name="Huang W."/>
            <person name="Islam-Faridi N."/>
            <person name="Jones S."/>
            <person name="Jones-Rhoades M."/>
            <person name="Jorgensen R."/>
            <person name="Joshi C."/>
            <person name="Kangasjarvi J."/>
            <person name="Karlsson J."/>
            <person name="Kelleher C."/>
            <person name="Kirkpatrick R."/>
            <person name="Kirst M."/>
            <person name="Kohler A."/>
            <person name="Kalluri U."/>
            <person name="Larimer F."/>
            <person name="Leebens-Mack J."/>
            <person name="Leple J.C."/>
            <person name="Locascio P."/>
            <person name="Lou Y."/>
            <person name="Lucas S."/>
            <person name="Martin F."/>
            <person name="Montanini B."/>
            <person name="Napoli C."/>
            <person name="Nelson D.R."/>
            <person name="Nelson C."/>
            <person name="Nieminen K."/>
            <person name="Nilsson O."/>
            <person name="Pereda V."/>
            <person name="Peter G."/>
            <person name="Philippe R."/>
            <person name="Pilate G."/>
            <person name="Poliakov A."/>
            <person name="Razumovskaya J."/>
            <person name="Richardson P."/>
            <person name="Rinaldi C."/>
            <person name="Ritland K."/>
            <person name="Rouze P."/>
            <person name="Ryaboy D."/>
            <person name="Schmutz J."/>
            <person name="Schrader J."/>
            <person name="Segerman B."/>
            <person name="Shin H."/>
            <person name="Siddiqui A."/>
            <person name="Sterky F."/>
            <person name="Terry A."/>
            <person name="Tsai C.J."/>
            <person name="Uberbacher E."/>
            <person name="Unneberg P."/>
            <person name="Vahala J."/>
            <person name="Wall K."/>
            <person name="Wessler S."/>
            <person name="Yang G."/>
            <person name="Yin T."/>
            <person name="Douglas C."/>
            <person name="Marra M."/>
            <person name="Sandberg G."/>
            <person name="Van de Peer Y."/>
            <person name="Rokhsar D."/>
        </authorList>
    </citation>
    <scope>NUCLEOTIDE SEQUENCE [LARGE SCALE GENOMIC DNA]</scope>
    <source>
        <strain evidence="1">Nisqually-1</strain>
    </source>
</reference>
<evidence type="ECO:0000313" key="1">
    <source>
        <dbReference type="EMBL" id="PNS13732.1"/>
    </source>
</evidence>
<protein>
    <submittedName>
        <fullName evidence="1">Uncharacterized protein</fullName>
    </submittedName>
</protein>
<accession>A0A2K1QFC4</accession>
<dbReference type="AlphaFoldDB" id="A0A2K1QFC4"/>
<name>A0A2K1QFC4_POPTR</name>
<proteinExistence type="predicted"/>
<organism evidence="1">
    <name type="scientific">Populus trichocarpa</name>
    <name type="common">Western balsam poplar</name>
    <name type="synonym">Populus balsamifera subsp. trichocarpa</name>
    <dbReference type="NCBI Taxonomy" id="3694"/>
    <lineage>
        <taxon>Eukaryota</taxon>
        <taxon>Viridiplantae</taxon>
        <taxon>Streptophyta</taxon>
        <taxon>Embryophyta</taxon>
        <taxon>Tracheophyta</taxon>
        <taxon>Spermatophyta</taxon>
        <taxon>Magnoliopsida</taxon>
        <taxon>eudicotyledons</taxon>
        <taxon>Gunneridae</taxon>
        <taxon>Pentapetalae</taxon>
        <taxon>rosids</taxon>
        <taxon>fabids</taxon>
        <taxon>Malpighiales</taxon>
        <taxon>Salicaceae</taxon>
        <taxon>Saliceae</taxon>
        <taxon>Populus</taxon>
    </lineage>
</organism>
<gene>
    <name evidence="1" type="ORF">POPTR_T181900</name>
</gene>
<sequence length="134" mass="14397">MQEARPVGGIQSQLGQGFAFAWQRESQGLTLLTDDARGGQLEMLGVFTVLAQVELGGEMSRPLRKFKRGRNWLGDCGGLCAGDELVGESVGHGQQMASDGWRQAVEGDPEFRCRQAAFDGFDGVNLPALIGQKA</sequence>
<dbReference type="EMBL" id="KZ624529">
    <property type="protein sequence ID" value="PNS13732.1"/>
    <property type="molecule type" value="Genomic_DNA"/>
</dbReference>